<reference evidence="2 3" key="1">
    <citation type="submission" date="2015-02" db="EMBL/GenBank/DDBJ databases">
        <title>Complete genome sequence of Kangiella geojedonensis strain YCS-5T.</title>
        <authorList>
            <person name="Kim K.M."/>
        </authorList>
    </citation>
    <scope>NUCLEOTIDE SEQUENCE [LARGE SCALE GENOMIC DNA]</scope>
    <source>
        <strain evidence="2 3">YCS-5</strain>
    </source>
</reference>
<dbReference type="InterPro" id="IPR004360">
    <property type="entry name" value="Glyas_Fos-R_dOase_dom"/>
</dbReference>
<dbReference type="EMBL" id="CP010975">
    <property type="protein sequence ID" value="AKE52397.1"/>
    <property type="molecule type" value="Genomic_DNA"/>
</dbReference>
<dbReference type="Pfam" id="PF00903">
    <property type="entry name" value="Glyoxalase"/>
    <property type="match status" value="1"/>
</dbReference>
<evidence type="ECO:0000313" key="2">
    <source>
        <dbReference type="EMBL" id="AKE52397.1"/>
    </source>
</evidence>
<dbReference type="PANTHER" id="PTHR34109">
    <property type="entry name" value="BNAUNNG04460D PROTEIN-RELATED"/>
    <property type="match status" value="1"/>
</dbReference>
<keyword evidence="2" id="KW-0560">Oxidoreductase</keyword>
<dbReference type="SUPFAM" id="SSF54593">
    <property type="entry name" value="Glyoxalase/Bleomycin resistance protein/Dihydroxybiphenyl dioxygenase"/>
    <property type="match status" value="1"/>
</dbReference>
<dbReference type="RefSeq" id="WP_046561471.1">
    <property type="nucleotide sequence ID" value="NZ_CP010975.1"/>
</dbReference>
<feature type="domain" description="VOC" evidence="1">
    <location>
        <begin position="9"/>
        <end position="137"/>
    </location>
</feature>
<dbReference type="PROSITE" id="PS51819">
    <property type="entry name" value="VOC"/>
    <property type="match status" value="1"/>
</dbReference>
<dbReference type="Gene3D" id="3.30.720.110">
    <property type="match status" value="1"/>
</dbReference>
<gene>
    <name evidence="2" type="ORF">TQ33_1449</name>
</gene>
<dbReference type="Proteomes" id="UP000034071">
    <property type="component" value="Chromosome"/>
</dbReference>
<dbReference type="PANTHER" id="PTHR34109:SF1">
    <property type="entry name" value="VOC DOMAIN-CONTAINING PROTEIN"/>
    <property type="match status" value="1"/>
</dbReference>
<proteinExistence type="predicted"/>
<dbReference type="Gene3D" id="3.30.720.120">
    <property type="match status" value="1"/>
</dbReference>
<keyword evidence="3" id="KW-1185">Reference proteome</keyword>
<dbReference type="InterPro" id="IPR029068">
    <property type="entry name" value="Glyas_Bleomycin-R_OHBP_Dase"/>
</dbReference>
<evidence type="ECO:0000259" key="1">
    <source>
        <dbReference type="PROSITE" id="PS51819"/>
    </source>
</evidence>
<dbReference type="CDD" id="cd07246">
    <property type="entry name" value="VOC_like"/>
    <property type="match status" value="1"/>
</dbReference>
<dbReference type="STRING" id="914150.TQ33_1449"/>
<evidence type="ECO:0000313" key="3">
    <source>
        <dbReference type="Proteomes" id="UP000034071"/>
    </source>
</evidence>
<dbReference type="HOGENOM" id="CLU_046006_11_2_6"/>
<dbReference type="GO" id="GO:0051213">
    <property type="term" value="F:dioxygenase activity"/>
    <property type="evidence" value="ECO:0007669"/>
    <property type="project" value="UniProtKB-KW"/>
</dbReference>
<name>A0A0F6TQY3_9GAMM</name>
<dbReference type="InterPro" id="IPR037523">
    <property type="entry name" value="VOC_core"/>
</dbReference>
<dbReference type="KEGG" id="kge:TQ33_1449"/>
<dbReference type="OrthoDB" id="9795306at2"/>
<organism evidence="2 3">
    <name type="scientific">Kangiella geojedonensis</name>
    <dbReference type="NCBI Taxonomy" id="914150"/>
    <lineage>
        <taxon>Bacteria</taxon>
        <taxon>Pseudomonadati</taxon>
        <taxon>Pseudomonadota</taxon>
        <taxon>Gammaproteobacteria</taxon>
        <taxon>Kangiellales</taxon>
        <taxon>Kangiellaceae</taxon>
        <taxon>Kangiella</taxon>
    </lineage>
</organism>
<keyword evidence="2" id="KW-0223">Dioxygenase</keyword>
<protein>
    <submittedName>
        <fullName evidence="2">Glyoxalase/bleomycin resistance protein/dioxygenase</fullName>
    </submittedName>
</protein>
<dbReference type="AlphaFoldDB" id="A0A0F6TQY3"/>
<sequence>MSDKNIELRAPIAHLVCDPCSEAIEFYVKAFGAEELQRVPGPNGEKIMHACLKIDDGYIFLVDDFPEFNPEGKSQSPKALGGSPVTIHRYVDNCDDAFKQAIDTGATGKMEPQDTFWGDRYAAFVDPFGHNWSIAHRVKNVSDEDLKKAMNEEFSGEKC</sequence>
<accession>A0A0F6TQY3</accession>